<gene>
    <name evidence="2" type="ORF">AV649_03240</name>
</gene>
<dbReference type="AlphaFoldDB" id="A0A163JK44"/>
<name>A0A163JK44_9BACI</name>
<dbReference type="PRINTS" id="PR00412">
    <property type="entry name" value="EPOXHYDRLASE"/>
</dbReference>
<dbReference type="InterPro" id="IPR000639">
    <property type="entry name" value="Epox_hydrolase-like"/>
</dbReference>
<dbReference type="PRINTS" id="PR00111">
    <property type="entry name" value="ABHYDROLASE"/>
</dbReference>
<dbReference type="PANTHER" id="PTHR43798">
    <property type="entry name" value="MONOACYLGLYCEROL LIPASE"/>
    <property type="match status" value="1"/>
</dbReference>
<evidence type="ECO:0000313" key="3">
    <source>
        <dbReference type="Proteomes" id="UP000076510"/>
    </source>
</evidence>
<accession>A0A163JK44</accession>
<dbReference type="InterPro" id="IPR050266">
    <property type="entry name" value="AB_hydrolase_sf"/>
</dbReference>
<dbReference type="InterPro" id="IPR000073">
    <property type="entry name" value="AB_hydrolase_1"/>
</dbReference>
<feature type="domain" description="AB hydrolase-1" evidence="1">
    <location>
        <begin position="25"/>
        <end position="128"/>
    </location>
</feature>
<dbReference type="RefSeq" id="WP_063191514.1">
    <property type="nucleotide sequence ID" value="NZ_JBLGCT010000001.1"/>
</dbReference>
<evidence type="ECO:0000259" key="1">
    <source>
        <dbReference type="Pfam" id="PF00561"/>
    </source>
</evidence>
<dbReference type="Gene3D" id="3.40.50.1820">
    <property type="entry name" value="alpha/beta hydrolase"/>
    <property type="match status" value="1"/>
</dbReference>
<organism evidence="2 3">
    <name type="scientific">Rossellomorea marisflavi</name>
    <dbReference type="NCBI Taxonomy" id="189381"/>
    <lineage>
        <taxon>Bacteria</taxon>
        <taxon>Bacillati</taxon>
        <taxon>Bacillota</taxon>
        <taxon>Bacilli</taxon>
        <taxon>Bacillales</taxon>
        <taxon>Bacillaceae</taxon>
        <taxon>Rossellomorea</taxon>
    </lineage>
</organism>
<evidence type="ECO:0000313" key="2">
    <source>
        <dbReference type="EMBL" id="KZE45226.1"/>
    </source>
</evidence>
<dbReference type="GO" id="GO:0016020">
    <property type="term" value="C:membrane"/>
    <property type="evidence" value="ECO:0007669"/>
    <property type="project" value="TreeGrafter"/>
</dbReference>
<dbReference type="Pfam" id="PF00561">
    <property type="entry name" value="Abhydrolase_1"/>
    <property type="match status" value="1"/>
</dbReference>
<dbReference type="PANTHER" id="PTHR43798:SF33">
    <property type="entry name" value="HYDROLASE, PUTATIVE (AFU_ORTHOLOGUE AFUA_2G14860)-RELATED"/>
    <property type="match status" value="1"/>
</dbReference>
<dbReference type="InterPro" id="IPR029058">
    <property type="entry name" value="AB_hydrolase_fold"/>
</dbReference>
<comment type="caution">
    <text evidence="2">The sequence shown here is derived from an EMBL/GenBank/DDBJ whole genome shotgun (WGS) entry which is preliminary data.</text>
</comment>
<dbReference type="GO" id="GO:0003824">
    <property type="term" value="F:catalytic activity"/>
    <property type="evidence" value="ECO:0007669"/>
    <property type="project" value="InterPro"/>
</dbReference>
<protein>
    <recommendedName>
        <fullName evidence="1">AB hydrolase-1 domain-containing protein</fullName>
    </recommendedName>
</protein>
<proteinExistence type="predicted"/>
<dbReference type="EMBL" id="LQQY01000034">
    <property type="protein sequence ID" value="KZE45226.1"/>
    <property type="molecule type" value="Genomic_DNA"/>
</dbReference>
<dbReference type="Proteomes" id="UP000076510">
    <property type="component" value="Unassembled WGS sequence"/>
</dbReference>
<sequence length="307" mass="34842">MNEQIRFIKVRGAAMEVWEMGEGAPVVILTGMNSPIWEWHPVVQALSRNHRVILFHRPGLGKSEIGDHTRRTGAIAEELNELLPLLGIHEPIMLIGHSYGGLCAQHFARWYPSKIKALLLVDSTSVNLHRLDDLDLPVMDADNDAAWLETCLSYSEKTREELKVVIPPGWDPGLPTPLLEKLSDFQLNPLMYAAMHSEVTWWKEDAWIIKNGPRFPVIPLVVIARDKKSIIRQEDGLPEWEKRIFEALWEKLMYEQTRLMDGSRFIVAEGSGHAVHLDRPDVVVEAFHHLTKKVQENEGAGGSCPIH</sequence>
<dbReference type="OrthoDB" id="59888at2"/>
<dbReference type="SUPFAM" id="SSF53474">
    <property type="entry name" value="alpha/beta-Hydrolases"/>
    <property type="match status" value="1"/>
</dbReference>
<reference evidence="3" key="1">
    <citation type="submission" date="2016-01" db="EMBL/GenBank/DDBJ databases">
        <title>Whole genome sequencing of Bhargavaea cecembensis T14.</title>
        <authorList>
            <person name="Hong K.W."/>
        </authorList>
    </citation>
    <scope>NUCLEOTIDE SEQUENCE [LARGE SCALE GENOMIC DNA]</scope>
    <source>
        <strain evidence="3">M19</strain>
    </source>
</reference>